<dbReference type="EMBL" id="BMAT01000359">
    <property type="protein sequence ID" value="GFR64842.1"/>
    <property type="molecule type" value="Genomic_DNA"/>
</dbReference>
<sequence length="518" mass="57468">MEHSREGTIEEIMITDDPEGNVDMNTNANGKVRQETRRPGKLRMGRREGGEGERNEEKETEEKGGGGDEGVKNSNSTKACSSSEVQTSPKTKDTCGTAGSQDEIINDSNVESNDSSHSGMRRVKNINMGEVPLCPVGLSLSGSGMQLYVKMDSFLHKKQLALLGNQFVAKICKAKAASGKMGQGKKSKRNRHSSATHRSQERPIADYNREFDQRGSTDPGIATGASPPKDVVLPAGSSNIVEEEVVDLTCLDSRLSTIKGPDSSRDVFNNQEVLGHEGERTHYWEKGIEDDQSSDLPHTKDSIAKQTATLKRHHKYRDECKPSRRFRTQSMYQKNDWGNRMEPSNEGLESIKNQDTQTSLALGEVMVRPKPVNVIPNFIGSQKRLMPPVFTSNDLPLKRPSIVRSCSSADNLIHQQRNNSSFFSPVQSIRAKRTDAYRPTNINNASTSVPPKPNNEANPLCRNTISEKDNLVIDKINESESSKYALLETTSPYPLPFSEPPMFLMPQLPSTYMDLLRT</sequence>
<keyword evidence="3" id="KW-1185">Reference proteome</keyword>
<dbReference type="AlphaFoldDB" id="A0AAV4EUX6"/>
<evidence type="ECO:0000313" key="3">
    <source>
        <dbReference type="Proteomes" id="UP000762676"/>
    </source>
</evidence>
<protein>
    <submittedName>
        <fullName evidence="2">Uncharacterized protein</fullName>
    </submittedName>
</protein>
<feature type="compositionally biased region" description="Basic and acidic residues" evidence="1">
    <location>
        <begin position="198"/>
        <end position="215"/>
    </location>
</feature>
<feature type="compositionally biased region" description="Polar residues" evidence="1">
    <location>
        <begin position="73"/>
        <end position="89"/>
    </location>
</feature>
<feature type="region of interest" description="Disordered" evidence="1">
    <location>
        <begin position="1"/>
        <end position="120"/>
    </location>
</feature>
<evidence type="ECO:0000313" key="2">
    <source>
        <dbReference type="EMBL" id="GFR64842.1"/>
    </source>
</evidence>
<gene>
    <name evidence="2" type="ORF">ElyMa_000188600</name>
</gene>
<evidence type="ECO:0000256" key="1">
    <source>
        <dbReference type="SAM" id="MobiDB-lite"/>
    </source>
</evidence>
<proteinExistence type="predicted"/>
<feature type="compositionally biased region" description="Basic residues" evidence="1">
    <location>
        <begin position="183"/>
        <end position="195"/>
    </location>
</feature>
<feature type="region of interest" description="Disordered" evidence="1">
    <location>
        <begin position="178"/>
        <end position="230"/>
    </location>
</feature>
<comment type="caution">
    <text evidence="2">The sequence shown here is derived from an EMBL/GenBank/DDBJ whole genome shotgun (WGS) entry which is preliminary data.</text>
</comment>
<name>A0AAV4EUX6_9GAST</name>
<accession>A0AAV4EUX6</accession>
<feature type="compositionally biased region" description="Polar residues" evidence="1">
    <location>
        <begin position="106"/>
        <end position="118"/>
    </location>
</feature>
<dbReference type="Proteomes" id="UP000762676">
    <property type="component" value="Unassembled WGS sequence"/>
</dbReference>
<organism evidence="2 3">
    <name type="scientific">Elysia marginata</name>
    <dbReference type="NCBI Taxonomy" id="1093978"/>
    <lineage>
        <taxon>Eukaryota</taxon>
        <taxon>Metazoa</taxon>
        <taxon>Spiralia</taxon>
        <taxon>Lophotrochozoa</taxon>
        <taxon>Mollusca</taxon>
        <taxon>Gastropoda</taxon>
        <taxon>Heterobranchia</taxon>
        <taxon>Euthyneura</taxon>
        <taxon>Panpulmonata</taxon>
        <taxon>Sacoglossa</taxon>
        <taxon>Placobranchoidea</taxon>
        <taxon>Plakobranchidae</taxon>
        <taxon>Elysia</taxon>
    </lineage>
</organism>
<reference evidence="2 3" key="1">
    <citation type="journal article" date="2021" name="Elife">
        <title>Chloroplast acquisition without the gene transfer in kleptoplastic sea slugs, Plakobranchus ocellatus.</title>
        <authorList>
            <person name="Maeda T."/>
            <person name="Takahashi S."/>
            <person name="Yoshida T."/>
            <person name="Shimamura S."/>
            <person name="Takaki Y."/>
            <person name="Nagai Y."/>
            <person name="Toyoda A."/>
            <person name="Suzuki Y."/>
            <person name="Arimoto A."/>
            <person name="Ishii H."/>
            <person name="Satoh N."/>
            <person name="Nishiyama T."/>
            <person name="Hasebe M."/>
            <person name="Maruyama T."/>
            <person name="Minagawa J."/>
            <person name="Obokata J."/>
            <person name="Shigenobu S."/>
        </authorList>
    </citation>
    <scope>NUCLEOTIDE SEQUENCE [LARGE SCALE GENOMIC DNA]</scope>
</reference>
<feature type="compositionally biased region" description="Basic and acidic residues" evidence="1">
    <location>
        <begin position="45"/>
        <end position="71"/>
    </location>
</feature>